<sequence length="42" mass="4974">MGYQQMKEKNADMYEKLTRFMEDKRLVAEAHTTPIIADQHFG</sequence>
<evidence type="ECO:0000313" key="1">
    <source>
        <dbReference type="EMBL" id="GFD53738.1"/>
    </source>
</evidence>
<feature type="non-terminal residue" evidence="1">
    <location>
        <position position="42"/>
    </location>
</feature>
<reference evidence="1" key="1">
    <citation type="journal article" date="2019" name="Sci. Rep.">
        <title>Draft genome of Tanacetum cinerariifolium, the natural source of mosquito coil.</title>
        <authorList>
            <person name="Yamashiro T."/>
            <person name="Shiraishi A."/>
            <person name="Satake H."/>
            <person name="Nakayama K."/>
        </authorList>
    </citation>
    <scope>NUCLEOTIDE SEQUENCE</scope>
</reference>
<dbReference type="EMBL" id="BKCJ011797890">
    <property type="protein sequence ID" value="GFD53738.1"/>
    <property type="molecule type" value="Genomic_DNA"/>
</dbReference>
<proteinExistence type="predicted"/>
<comment type="caution">
    <text evidence="1">The sequence shown here is derived from an EMBL/GenBank/DDBJ whole genome shotgun (WGS) entry which is preliminary data.</text>
</comment>
<name>A0A699X760_TANCI</name>
<accession>A0A699X760</accession>
<organism evidence="1">
    <name type="scientific">Tanacetum cinerariifolium</name>
    <name type="common">Dalmatian daisy</name>
    <name type="synonym">Chrysanthemum cinerariifolium</name>
    <dbReference type="NCBI Taxonomy" id="118510"/>
    <lineage>
        <taxon>Eukaryota</taxon>
        <taxon>Viridiplantae</taxon>
        <taxon>Streptophyta</taxon>
        <taxon>Embryophyta</taxon>
        <taxon>Tracheophyta</taxon>
        <taxon>Spermatophyta</taxon>
        <taxon>Magnoliopsida</taxon>
        <taxon>eudicotyledons</taxon>
        <taxon>Gunneridae</taxon>
        <taxon>Pentapetalae</taxon>
        <taxon>asterids</taxon>
        <taxon>campanulids</taxon>
        <taxon>Asterales</taxon>
        <taxon>Asteraceae</taxon>
        <taxon>Asteroideae</taxon>
        <taxon>Anthemideae</taxon>
        <taxon>Anthemidinae</taxon>
        <taxon>Tanacetum</taxon>
    </lineage>
</organism>
<protein>
    <submittedName>
        <fullName evidence="1">Uncharacterized protein</fullName>
    </submittedName>
</protein>
<dbReference type="AlphaFoldDB" id="A0A699X760"/>
<gene>
    <name evidence="1" type="ORF">Tci_925707</name>
</gene>